<dbReference type="NCBIfam" id="TIGR00219">
    <property type="entry name" value="mreC"/>
    <property type="match status" value="1"/>
</dbReference>
<dbReference type="Gene3D" id="2.40.10.350">
    <property type="entry name" value="Rod shape-determining protein MreC, domain 2"/>
    <property type="match status" value="1"/>
</dbReference>
<accession>A0A9X3TXG8</accession>
<dbReference type="Gene3D" id="2.40.10.340">
    <property type="entry name" value="Rod shape-determining protein MreC, domain 1"/>
    <property type="match status" value="1"/>
</dbReference>
<dbReference type="InterPro" id="IPR042177">
    <property type="entry name" value="Cell/Rod_1"/>
</dbReference>
<organism evidence="7 8">
    <name type="scientific">Govanella unica</name>
    <dbReference type="NCBI Taxonomy" id="2975056"/>
    <lineage>
        <taxon>Bacteria</taxon>
        <taxon>Pseudomonadati</taxon>
        <taxon>Pseudomonadota</taxon>
        <taxon>Alphaproteobacteria</taxon>
        <taxon>Emcibacterales</taxon>
        <taxon>Govanellaceae</taxon>
        <taxon>Govanella</taxon>
    </lineage>
</organism>
<dbReference type="GO" id="GO:0005886">
    <property type="term" value="C:plasma membrane"/>
    <property type="evidence" value="ECO:0007669"/>
    <property type="project" value="TreeGrafter"/>
</dbReference>
<feature type="domain" description="Rod shape-determining protein MreC beta-barrel core" evidence="6">
    <location>
        <begin position="133"/>
        <end position="273"/>
    </location>
</feature>
<evidence type="ECO:0000313" key="7">
    <source>
        <dbReference type="EMBL" id="MDA5193480.1"/>
    </source>
</evidence>
<dbReference type="PANTHER" id="PTHR34138:SF1">
    <property type="entry name" value="CELL SHAPE-DETERMINING PROTEIN MREC"/>
    <property type="match status" value="1"/>
</dbReference>
<dbReference type="GO" id="GO:0008360">
    <property type="term" value="P:regulation of cell shape"/>
    <property type="evidence" value="ECO:0007669"/>
    <property type="project" value="UniProtKB-KW"/>
</dbReference>
<comment type="similarity">
    <text evidence="1">Belongs to the MreC family.</text>
</comment>
<comment type="caution">
    <text evidence="7">The sequence shown here is derived from an EMBL/GenBank/DDBJ whole genome shotgun (WGS) entry which is preliminary data.</text>
</comment>
<proteinExistence type="inferred from homology"/>
<keyword evidence="8" id="KW-1185">Reference proteome</keyword>
<dbReference type="InterPro" id="IPR007221">
    <property type="entry name" value="MreC"/>
</dbReference>
<evidence type="ECO:0000256" key="3">
    <source>
        <dbReference type="ARBA" id="ARBA00022960"/>
    </source>
</evidence>
<evidence type="ECO:0000256" key="1">
    <source>
        <dbReference type="ARBA" id="ARBA00009369"/>
    </source>
</evidence>
<name>A0A9X3TXG8_9PROT</name>
<protein>
    <recommendedName>
        <fullName evidence="2">Cell shape-determining protein MreC</fullName>
    </recommendedName>
    <alternativeName>
        <fullName evidence="4">Cell shape protein MreC</fullName>
    </alternativeName>
</protein>
<sequence length="340" mass="35693">MKSPGTKGARFAKSFKGLGARFSFAFFMLLGAVVLIASRADPSLFDHSRSVAEDTAAPALNVLRFPAKITANVVSWTENIIFLHRENARLTEDNNRLKAWHVAAERLTAENERLRGLLGLKTITAAPVASANVVGQSSSNFVRSVIIDAGKTEGIDHNNTVLDQTGLVGRIISVGKSTSRVLLLTDLNSRVPVKVLPSEVNAILAGDNSGTPSLIFIPGGVTFNVGDWIVTTGHGGVFPPDVPIGRISALPQGAPPRVALTTDYSRLDTVRIYKYTPPPAPVAAEVLDSGPAAPAAQPKPATPAAAPTTAPAPATQPAAPEPDEEDATPPPESVPNRGFE</sequence>
<dbReference type="Pfam" id="PF04085">
    <property type="entry name" value="MreC"/>
    <property type="match status" value="1"/>
</dbReference>
<evidence type="ECO:0000259" key="6">
    <source>
        <dbReference type="Pfam" id="PF04085"/>
    </source>
</evidence>
<dbReference type="AlphaFoldDB" id="A0A9X3TXG8"/>
<reference evidence="7" key="1">
    <citation type="submission" date="2022-08" db="EMBL/GenBank/DDBJ databases">
        <authorList>
            <person name="Vandamme P."/>
            <person name="Hettiarachchi A."/>
            <person name="Peeters C."/>
            <person name="Cnockaert M."/>
            <person name="Carlier A."/>
        </authorList>
    </citation>
    <scope>NUCLEOTIDE SEQUENCE</scope>
    <source>
        <strain evidence="7">LMG 31809</strain>
    </source>
</reference>
<feature type="compositionally biased region" description="Low complexity" evidence="5">
    <location>
        <begin position="291"/>
        <end position="318"/>
    </location>
</feature>
<dbReference type="InterPro" id="IPR042175">
    <property type="entry name" value="Cell/Rod_MreC_2"/>
</dbReference>
<dbReference type="PANTHER" id="PTHR34138">
    <property type="entry name" value="CELL SHAPE-DETERMINING PROTEIN MREC"/>
    <property type="match status" value="1"/>
</dbReference>
<reference evidence="7" key="2">
    <citation type="journal article" date="2023" name="Syst. Appl. Microbiol.">
        <title>Govania unica gen. nov., sp. nov., a rare biosphere bacterium that represents a novel family in the class Alphaproteobacteria.</title>
        <authorList>
            <person name="Vandamme P."/>
            <person name="Peeters C."/>
            <person name="Hettiarachchi A."/>
            <person name="Cnockaert M."/>
            <person name="Carlier A."/>
        </authorList>
    </citation>
    <scope>NUCLEOTIDE SEQUENCE</scope>
    <source>
        <strain evidence="7">LMG 31809</strain>
    </source>
</reference>
<gene>
    <name evidence="7" type="primary">mreC</name>
    <name evidence="7" type="ORF">NYP16_05875</name>
</gene>
<evidence type="ECO:0000256" key="5">
    <source>
        <dbReference type="SAM" id="MobiDB-lite"/>
    </source>
</evidence>
<dbReference type="InterPro" id="IPR055342">
    <property type="entry name" value="MreC_beta-barrel_core"/>
</dbReference>
<keyword evidence="3" id="KW-0133">Cell shape</keyword>
<dbReference type="EMBL" id="JANWOI010000002">
    <property type="protein sequence ID" value="MDA5193480.1"/>
    <property type="molecule type" value="Genomic_DNA"/>
</dbReference>
<evidence type="ECO:0000256" key="2">
    <source>
        <dbReference type="ARBA" id="ARBA00013855"/>
    </source>
</evidence>
<dbReference type="Proteomes" id="UP001141619">
    <property type="component" value="Unassembled WGS sequence"/>
</dbReference>
<evidence type="ECO:0000256" key="4">
    <source>
        <dbReference type="ARBA" id="ARBA00032089"/>
    </source>
</evidence>
<evidence type="ECO:0000313" key="8">
    <source>
        <dbReference type="Proteomes" id="UP001141619"/>
    </source>
</evidence>
<dbReference type="RefSeq" id="WP_274943182.1">
    <property type="nucleotide sequence ID" value="NZ_JANWOI010000002.1"/>
</dbReference>
<feature type="region of interest" description="Disordered" evidence="5">
    <location>
        <begin position="284"/>
        <end position="340"/>
    </location>
</feature>